<sequence length="96" mass="10763">MIDGIYVDQHVVLIALGFDETGAKHVLGVQEGATENRVKRWRGGSMILRWIGATIHELQRGFHRIKGYRGMKDLVTALRTRDAQLDPPIDVAEKVA</sequence>
<dbReference type="RefSeq" id="WP_267771120.1">
    <property type="nucleotide sequence ID" value="NZ_JAPNKE010000002.1"/>
</dbReference>
<keyword evidence="2" id="KW-1185">Reference proteome</keyword>
<comment type="caution">
    <text evidence="1">The sequence shown here is derived from an EMBL/GenBank/DDBJ whole genome shotgun (WGS) entry which is preliminary data.</text>
</comment>
<proteinExistence type="predicted"/>
<name>A0A9X3IXI7_9BACT</name>
<protein>
    <submittedName>
        <fullName evidence="1">Uncharacterized protein</fullName>
    </submittedName>
</protein>
<reference evidence="1" key="1">
    <citation type="submission" date="2022-11" db="EMBL/GenBank/DDBJ databases">
        <title>Minimal conservation of predation-associated metabolite biosynthetic gene clusters underscores biosynthetic potential of Myxococcota including descriptions for ten novel species: Archangium lansinium sp. nov., Myxococcus landrumus sp. nov., Nannocystis bai.</title>
        <authorList>
            <person name="Ahearne A."/>
            <person name="Stevens C."/>
            <person name="Phillips K."/>
        </authorList>
    </citation>
    <scope>NUCLEOTIDE SEQUENCE</scope>
    <source>
        <strain evidence="1">Na p29</strain>
    </source>
</reference>
<evidence type="ECO:0000313" key="2">
    <source>
        <dbReference type="Proteomes" id="UP001150924"/>
    </source>
</evidence>
<dbReference type="AlphaFoldDB" id="A0A9X3IXI7"/>
<organism evidence="1 2">
    <name type="scientific">Nannocystis pusilla</name>
    <dbReference type="NCBI Taxonomy" id="889268"/>
    <lineage>
        <taxon>Bacteria</taxon>
        <taxon>Pseudomonadati</taxon>
        <taxon>Myxococcota</taxon>
        <taxon>Polyangia</taxon>
        <taxon>Nannocystales</taxon>
        <taxon>Nannocystaceae</taxon>
        <taxon>Nannocystis</taxon>
    </lineage>
</organism>
<gene>
    <name evidence="1" type="ORF">OV079_23595</name>
</gene>
<accession>A0A9X3IXI7</accession>
<evidence type="ECO:0000313" key="1">
    <source>
        <dbReference type="EMBL" id="MCY1008487.1"/>
    </source>
</evidence>
<dbReference type="Proteomes" id="UP001150924">
    <property type="component" value="Unassembled WGS sequence"/>
</dbReference>
<dbReference type="EMBL" id="JAPNKE010000002">
    <property type="protein sequence ID" value="MCY1008487.1"/>
    <property type="molecule type" value="Genomic_DNA"/>
</dbReference>